<dbReference type="Proteomes" id="UP000181917">
    <property type="component" value="Unassembled WGS sequence"/>
</dbReference>
<sequence>MELFLFAAVVVFAGSFAFINGFHDVSNAVATAVRTRALTPSIAVVLVAFFNFAGAMISTGLALLVSEAWIGLPEGPEGLGILIAGLLSACGWGVYTWWRRMPSSSTHALVGGLVGSGAASAFLGGHNIIAGENFIGTQIVLPLLLSPVIAFAISYAVVFPLTWISRYTAPKRANENNRMLQSILAGAFALGHGLQDGQRTMAVLLLALVAAGLDTGDRMPLWVQLFAATLLAAGSLFGGWRLSHTLGYRLVRMDPLRGAVAQGVSSAMLFFGGMALHIPLSSTHTMTSSILGAGANQRFDAVRWRVANRVFLTWVLTAVATATMGAVFYLALDPLL</sequence>
<feature type="transmembrane region" description="Helical" evidence="6">
    <location>
        <begin position="41"/>
        <end position="66"/>
    </location>
</feature>
<organism evidence="7 8">
    <name type="scientific">Crystallibacter crystallopoietes</name>
    <dbReference type="NCBI Taxonomy" id="37928"/>
    <lineage>
        <taxon>Bacteria</taxon>
        <taxon>Bacillati</taxon>
        <taxon>Actinomycetota</taxon>
        <taxon>Actinomycetes</taxon>
        <taxon>Micrococcales</taxon>
        <taxon>Micrococcaceae</taxon>
        <taxon>Crystallibacter</taxon>
    </lineage>
</organism>
<dbReference type="InterPro" id="IPR001204">
    <property type="entry name" value="Phos_transporter"/>
</dbReference>
<feature type="transmembrane region" description="Helical" evidence="6">
    <location>
        <begin position="260"/>
        <end position="280"/>
    </location>
</feature>
<feature type="transmembrane region" description="Helical" evidence="6">
    <location>
        <begin position="78"/>
        <end position="98"/>
    </location>
</feature>
<accession>A0A1H1CFL0</accession>
<evidence type="ECO:0000313" key="8">
    <source>
        <dbReference type="Proteomes" id="UP000181917"/>
    </source>
</evidence>
<evidence type="ECO:0000256" key="2">
    <source>
        <dbReference type="ARBA" id="ARBA00022448"/>
    </source>
</evidence>
<dbReference type="PANTHER" id="PTHR11101:SF80">
    <property type="entry name" value="PHOSPHATE TRANSPORTER"/>
    <property type="match status" value="1"/>
</dbReference>
<gene>
    <name evidence="7" type="ORF">SAMN04489742_1893</name>
</gene>
<evidence type="ECO:0000256" key="5">
    <source>
        <dbReference type="ARBA" id="ARBA00023136"/>
    </source>
</evidence>
<evidence type="ECO:0000256" key="6">
    <source>
        <dbReference type="SAM" id="Phobius"/>
    </source>
</evidence>
<comment type="subcellular location">
    <subcellularLocation>
        <location evidence="1">Membrane</location>
        <topology evidence="1">Multi-pass membrane protein</topology>
    </subcellularLocation>
</comment>
<feature type="transmembrane region" description="Helical" evidence="6">
    <location>
        <begin position="221"/>
        <end position="240"/>
    </location>
</feature>
<proteinExistence type="predicted"/>
<dbReference type="GO" id="GO:0016020">
    <property type="term" value="C:membrane"/>
    <property type="evidence" value="ECO:0007669"/>
    <property type="project" value="UniProtKB-SubCell"/>
</dbReference>
<keyword evidence="2" id="KW-0813">Transport</keyword>
<evidence type="ECO:0000256" key="3">
    <source>
        <dbReference type="ARBA" id="ARBA00022692"/>
    </source>
</evidence>
<name>A0A1H1CFL0_9MICC</name>
<keyword evidence="4 6" id="KW-1133">Transmembrane helix</keyword>
<dbReference type="EMBL" id="FNKH01000002">
    <property type="protein sequence ID" value="SDQ62839.1"/>
    <property type="molecule type" value="Genomic_DNA"/>
</dbReference>
<keyword evidence="5 6" id="KW-0472">Membrane</keyword>
<keyword evidence="3 6" id="KW-0812">Transmembrane</keyword>
<protein>
    <submittedName>
        <fullName evidence="7">Inorganic phosphate transporter, PiT family</fullName>
    </submittedName>
</protein>
<dbReference type="PANTHER" id="PTHR11101">
    <property type="entry name" value="PHOSPHATE TRANSPORTER"/>
    <property type="match status" value="1"/>
</dbReference>
<keyword evidence="8" id="KW-1185">Reference proteome</keyword>
<dbReference type="Pfam" id="PF01384">
    <property type="entry name" value="PHO4"/>
    <property type="match status" value="1"/>
</dbReference>
<dbReference type="GO" id="GO:0005315">
    <property type="term" value="F:phosphate transmembrane transporter activity"/>
    <property type="evidence" value="ECO:0007669"/>
    <property type="project" value="InterPro"/>
</dbReference>
<dbReference type="RefSeq" id="WP_074700194.1">
    <property type="nucleotide sequence ID" value="NZ_CP018863.1"/>
</dbReference>
<evidence type="ECO:0000256" key="4">
    <source>
        <dbReference type="ARBA" id="ARBA00022989"/>
    </source>
</evidence>
<dbReference type="KEGG" id="acry:AC20117_07900"/>
<feature type="transmembrane region" description="Helical" evidence="6">
    <location>
        <begin position="141"/>
        <end position="163"/>
    </location>
</feature>
<evidence type="ECO:0000313" key="7">
    <source>
        <dbReference type="EMBL" id="SDQ62839.1"/>
    </source>
</evidence>
<dbReference type="OrthoDB" id="9779554at2"/>
<reference evidence="7 8" key="1">
    <citation type="submission" date="2016-10" db="EMBL/GenBank/DDBJ databases">
        <authorList>
            <person name="de Groot N.N."/>
        </authorList>
    </citation>
    <scope>NUCLEOTIDE SEQUENCE [LARGE SCALE GENOMIC DNA]</scope>
    <source>
        <strain evidence="7 8">DSM 20117</strain>
    </source>
</reference>
<dbReference type="GO" id="GO:0035435">
    <property type="term" value="P:phosphate ion transmembrane transport"/>
    <property type="evidence" value="ECO:0007669"/>
    <property type="project" value="TreeGrafter"/>
</dbReference>
<dbReference type="AlphaFoldDB" id="A0A1H1CFL0"/>
<evidence type="ECO:0000256" key="1">
    <source>
        <dbReference type="ARBA" id="ARBA00004141"/>
    </source>
</evidence>
<feature type="transmembrane region" description="Helical" evidence="6">
    <location>
        <begin position="110"/>
        <end position="129"/>
    </location>
</feature>
<dbReference type="STRING" id="37928.SAMN04489742_1893"/>
<feature type="transmembrane region" description="Helical" evidence="6">
    <location>
        <begin position="311"/>
        <end position="332"/>
    </location>
</feature>